<dbReference type="PANTHER" id="PTHR33108">
    <property type="entry name" value="OS01G0745000 PROTEIN"/>
    <property type="match status" value="1"/>
</dbReference>
<dbReference type="Proteomes" id="UP000639772">
    <property type="component" value="Chromosome 6"/>
</dbReference>
<accession>A0A835UXZ1</accession>
<reference evidence="2 3" key="1">
    <citation type="journal article" date="2020" name="Nat. Food">
        <title>A phased Vanilla planifolia genome enables genetic improvement of flavour and production.</title>
        <authorList>
            <person name="Hasing T."/>
            <person name="Tang H."/>
            <person name="Brym M."/>
            <person name="Khazi F."/>
            <person name="Huang T."/>
            <person name="Chambers A.H."/>
        </authorList>
    </citation>
    <scope>NUCLEOTIDE SEQUENCE [LARGE SCALE GENOMIC DNA]</scope>
    <source>
        <tissue evidence="2">Leaf</tissue>
    </source>
</reference>
<sequence length="151" mass="16907">MGTYQAEVKATAVMSEVEFAKCECCGLREECTPEYIDRVRERHHGFWICGLCAEAVQDEIGRADRLISTEEAIDRHMRFSRNFRSAAERPDDSAELLITAVRQLLRRGLYSPRSLRSKPASPRRSPDDVGGSSVRRLSLTRSGSCFPAIAG</sequence>
<evidence type="ECO:0000256" key="1">
    <source>
        <dbReference type="SAM" id="MobiDB-lite"/>
    </source>
</evidence>
<dbReference type="PANTHER" id="PTHR33108:SF32">
    <property type="entry name" value="DUF1677 FAMILY PROTEIN (DUF1677)"/>
    <property type="match status" value="1"/>
</dbReference>
<dbReference type="Pfam" id="PF07911">
    <property type="entry name" value="DUF1677"/>
    <property type="match status" value="1"/>
</dbReference>
<evidence type="ECO:0008006" key="4">
    <source>
        <dbReference type="Google" id="ProtNLM"/>
    </source>
</evidence>
<evidence type="ECO:0000313" key="3">
    <source>
        <dbReference type="Proteomes" id="UP000639772"/>
    </source>
</evidence>
<proteinExistence type="predicted"/>
<protein>
    <recommendedName>
        <fullName evidence="4">DUF1677 family protein</fullName>
    </recommendedName>
</protein>
<organism evidence="2 3">
    <name type="scientific">Vanilla planifolia</name>
    <name type="common">Vanilla</name>
    <dbReference type="NCBI Taxonomy" id="51239"/>
    <lineage>
        <taxon>Eukaryota</taxon>
        <taxon>Viridiplantae</taxon>
        <taxon>Streptophyta</taxon>
        <taxon>Embryophyta</taxon>
        <taxon>Tracheophyta</taxon>
        <taxon>Spermatophyta</taxon>
        <taxon>Magnoliopsida</taxon>
        <taxon>Liliopsida</taxon>
        <taxon>Asparagales</taxon>
        <taxon>Orchidaceae</taxon>
        <taxon>Vanilloideae</taxon>
        <taxon>Vanilleae</taxon>
        <taxon>Vanilla</taxon>
    </lineage>
</organism>
<dbReference type="InterPro" id="IPR012876">
    <property type="entry name" value="DUF1677_pln"/>
</dbReference>
<dbReference type="OrthoDB" id="1911663at2759"/>
<comment type="caution">
    <text evidence="2">The sequence shown here is derived from an EMBL/GenBank/DDBJ whole genome shotgun (WGS) entry which is preliminary data.</text>
</comment>
<evidence type="ECO:0000313" key="2">
    <source>
        <dbReference type="EMBL" id="KAG0477893.1"/>
    </source>
</evidence>
<gene>
    <name evidence="2" type="ORF">HPP92_012612</name>
</gene>
<feature type="region of interest" description="Disordered" evidence="1">
    <location>
        <begin position="113"/>
        <end position="135"/>
    </location>
</feature>
<dbReference type="EMBL" id="JADCNM010000006">
    <property type="protein sequence ID" value="KAG0477893.1"/>
    <property type="molecule type" value="Genomic_DNA"/>
</dbReference>
<name>A0A835UXZ1_VANPL</name>
<dbReference type="AlphaFoldDB" id="A0A835UXZ1"/>